<evidence type="ECO:0000313" key="8">
    <source>
        <dbReference type="EMBL" id="MBO1080280.1"/>
    </source>
</evidence>
<evidence type="ECO:0000256" key="4">
    <source>
        <dbReference type="ARBA" id="ARBA00022692"/>
    </source>
</evidence>
<reference evidence="8 9" key="1">
    <citation type="submission" date="2020-09" db="EMBL/GenBank/DDBJ databases">
        <title>Roseomonas.</title>
        <authorList>
            <person name="Zhu W."/>
        </authorList>
    </citation>
    <scope>NUCLEOTIDE SEQUENCE [LARGE SCALE GENOMIC DNA]</scope>
    <source>
        <strain evidence="8 9">573</strain>
    </source>
</reference>
<feature type="transmembrane region" description="Helical" evidence="7">
    <location>
        <begin position="192"/>
        <end position="213"/>
    </location>
</feature>
<dbReference type="PANTHER" id="PTHR36838:SF3">
    <property type="entry name" value="TRANSPORTER AUXIN EFFLUX CARRIER EC FAMILY"/>
    <property type="match status" value="1"/>
</dbReference>
<evidence type="ECO:0000313" key="9">
    <source>
        <dbReference type="Proteomes" id="UP001518989"/>
    </source>
</evidence>
<feature type="transmembrane region" description="Helical" evidence="7">
    <location>
        <begin position="225"/>
        <end position="244"/>
    </location>
</feature>
<evidence type="ECO:0000256" key="6">
    <source>
        <dbReference type="ARBA" id="ARBA00023136"/>
    </source>
</evidence>
<gene>
    <name evidence="8" type="ORF">IAI61_14665</name>
</gene>
<evidence type="ECO:0000256" key="7">
    <source>
        <dbReference type="SAM" id="Phobius"/>
    </source>
</evidence>
<dbReference type="Pfam" id="PF03547">
    <property type="entry name" value="Mem_trans"/>
    <property type="match status" value="1"/>
</dbReference>
<keyword evidence="6 7" id="KW-0472">Membrane</keyword>
<feature type="transmembrane region" description="Helical" evidence="7">
    <location>
        <begin position="287"/>
        <end position="306"/>
    </location>
</feature>
<name>A0ABS3KS44_9PROT</name>
<keyword evidence="9" id="KW-1185">Reference proteome</keyword>
<keyword evidence="5 7" id="KW-1133">Transmembrane helix</keyword>
<feature type="transmembrane region" description="Helical" evidence="7">
    <location>
        <begin position="122"/>
        <end position="142"/>
    </location>
</feature>
<organism evidence="8 9">
    <name type="scientific">Roseomonas haemaphysalidis</name>
    <dbReference type="NCBI Taxonomy" id="2768162"/>
    <lineage>
        <taxon>Bacteria</taxon>
        <taxon>Pseudomonadati</taxon>
        <taxon>Pseudomonadota</taxon>
        <taxon>Alphaproteobacteria</taxon>
        <taxon>Acetobacterales</taxon>
        <taxon>Roseomonadaceae</taxon>
        <taxon>Roseomonas</taxon>
    </lineage>
</organism>
<dbReference type="RefSeq" id="WP_207418179.1">
    <property type="nucleotide sequence ID" value="NZ_CP061177.1"/>
</dbReference>
<feature type="transmembrane region" description="Helical" evidence="7">
    <location>
        <begin position="65"/>
        <end position="83"/>
    </location>
</feature>
<feature type="transmembrane region" description="Helical" evidence="7">
    <location>
        <begin position="163"/>
        <end position="186"/>
    </location>
</feature>
<dbReference type="Proteomes" id="UP001518989">
    <property type="component" value="Unassembled WGS sequence"/>
</dbReference>
<dbReference type="InterPro" id="IPR004776">
    <property type="entry name" value="Mem_transp_PIN-like"/>
</dbReference>
<comment type="subcellular location">
    <subcellularLocation>
        <location evidence="1">Membrane</location>
        <topology evidence="1">Multi-pass membrane protein</topology>
    </subcellularLocation>
</comment>
<evidence type="ECO:0000256" key="3">
    <source>
        <dbReference type="ARBA" id="ARBA00022475"/>
    </source>
</evidence>
<keyword evidence="2" id="KW-0813">Transport</keyword>
<evidence type="ECO:0000256" key="5">
    <source>
        <dbReference type="ARBA" id="ARBA00022989"/>
    </source>
</evidence>
<dbReference type="PANTHER" id="PTHR36838">
    <property type="entry name" value="AUXIN EFFLUX CARRIER FAMILY PROTEIN"/>
    <property type="match status" value="1"/>
</dbReference>
<feature type="transmembrane region" description="Helical" evidence="7">
    <location>
        <begin position="256"/>
        <end position="275"/>
    </location>
</feature>
<keyword evidence="3" id="KW-1003">Cell membrane</keyword>
<protein>
    <submittedName>
        <fullName evidence="8">AEC family transporter</fullName>
    </submittedName>
</protein>
<feature type="transmembrane region" description="Helical" evidence="7">
    <location>
        <begin position="35"/>
        <end position="53"/>
    </location>
</feature>
<dbReference type="EMBL" id="JACTNG010000008">
    <property type="protein sequence ID" value="MBO1080280.1"/>
    <property type="molecule type" value="Genomic_DNA"/>
</dbReference>
<feature type="transmembrane region" description="Helical" evidence="7">
    <location>
        <begin position="6"/>
        <end position="23"/>
    </location>
</feature>
<evidence type="ECO:0000256" key="1">
    <source>
        <dbReference type="ARBA" id="ARBA00004141"/>
    </source>
</evidence>
<accession>A0ABS3KS44</accession>
<comment type="caution">
    <text evidence="8">The sequence shown here is derived from an EMBL/GenBank/DDBJ whole genome shotgun (WGS) entry which is preliminary data.</text>
</comment>
<proteinExistence type="predicted"/>
<sequence length="308" mass="31846">MLETLGVVLPVFGLILLGGLARWRGVLGPHAVSELNRFVVWLALPAMLFSIMAKASLATLWQPGFVAAFGLGSLLLFCVTVAMRRGVLAEAGLDGLNAAYPNTGYMGFPLAAAALGPASLPLMTMATILTVCFVFAFGVICIEIGQQAGQSPWRLARRVGLALVRNPMLVAPALGAMASAAGISLPGSLDRFLALLGAAASPCALVALGAFLAQARGGRRTAWGAVAWLTGLKLVALPVLVWLLAAPLLQLPVLQVQAAVLAAALPTGTGPFMLAEYYRRDAGTTSATILASTVLSVLTVAAYLAWAR</sequence>
<keyword evidence="4 7" id="KW-0812">Transmembrane</keyword>
<evidence type="ECO:0000256" key="2">
    <source>
        <dbReference type="ARBA" id="ARBA00022448"/>
    </source>
</evidence>